<protein>
    <submittedName>
        <fullName evidence="2">Phage protein</fullName>
    </submittedName>
</protein>
<dbReference type="AlphaFoldDB" id="A0A225D5P1"/>
<evidence type="ECO:0000256" key="1">
    <source>
        <dbReference type="SAM" id="MobiDB-lite"/>
    </source>
</evidence>
<evidence type="ECO:0000313" key="3">
    <source>
        <dbReference type="Proteomes" id="UP000214646"/>
    </source>
</evidence>
<name>A0A225D5P1_9BACT</name>
<dbReference type="Proteomes" id="UP000214646">
    <property type="component" value="Unassembled WGS sequence"/>
</dbReference>
<dbReference type="EMBL" id="NIDE01000016">
    <property type="protein sequence ID" value="OWK36901.1"/>
    <property type="molecule type" value="Genomic_DNA"/>
</dbReference>
<sequence>MGTYFGTGSEEYARAEFYFGWVSKNITAPQQISFWFWNDDVATADLIYGASGTYALATFTAITSGELTLTMGGFTHTLTGINLGSAGSLAAVATDIQTAIQAYSAGGAAWTGATVAYDSTNSRFTLTGGATGADTIAVTAAVSNDLAGPLGWLTGAILSNGTTAQTVSANLNALIGVSNNFGSFTTTFALALSEANTVAAATWNNSLTPNIQFIYSVNVTPANASSWSAALADIGGVSLTLQSPAPVATAEFPEMAPMMILAATDYTQRNSVQNYMFQQFALTPRSRPLRSSKPTTPSWSITTARPKPPDSCSPSTSAGSCWACPSTRPTRTCTPTRSGSRTPSAPR</sequence>
<feature type="compositionally biased region" description="Low complexity" evidence="1">
    <location>
        <begin position="325"/>
        <end position="347"/>
    </location>
</feature>
<dbReference type="InterPro" id="IPR021808">
    <property type="entry name" value="DUF3383"/>
</dbReference>
<dbReference type="Pfam" id="PF11863">
    <property type="entry name" value="DUF3383"/>
    <property type="match status" value="1"/>
</dbReference>
<accession>A0A225D5P1</accession>
<keyword evidence="3" id="KW-1185">Reference proteome</keyword>
<evidence type="ECO:0000313" key="2">
    <source>
        <dbReference type="EMBL" id="OWK36901.1"/>
    </source>
</evidence>
<feature type="region of interest" description="Disordered" evidence="1">
    <location>
        <begin position="286"/>
        <end position="347"/>
    </location>
</feature>
<reference evidence="3" key="1">
    <citation type="submission" date="2017-06" db="EMBL/GenBank/DDBJ databases">
        <title>Genome analysis of Fimbriiglobus ruber SP5, the first member of the order Planctomycetales with confirmed chitinolytic capability.</title>
        <authorList>
            <person name="Ravin N.V."/>
            <person name="Rakitin A.L."/>
            <person name="Ivanova A.A."/>
            <person name="Beletsky A.V."/>
            <person name="Kulichevskaya I.S."/>
            <person name="Mardanov A.V."/>
            <person name="Dedysh S.N."/>
        </authorList>
    </citation>
    <scope>NUCLEOTIDE SEQUENCE [LARGE SCALE GENOMIC DNA]</scope>
    <source>
        <strain evidence="3">SP5</strain>
    </source>
</reference>
<organism evidence="2 3">
    <name type="scientific">Fimbriiglobus ruber</name>
    <dbReference type="NCBI Taxonomy" id="1908690"/>
    <lineage>
        <taxon>Bacteria</taxon>
        <taxon>Pseudomonadati</taxon>
        <taxon>Planctomycetota</taxon>
        <taxon>Planctomycetia</taxon>
        <taxon>Gemmatales</taxon>
        <taxon>Gemmataceae</taxon>
        <taxon>Fimbriiglobus</taxon>
    </lineage>
</organism>
<comment type="caution">
    <text evidence="2">The sequence shown here is derived from an EMBL/GenBank/DDBJ whole genome shotgun (WGS) entry which is preliminary data.</text>
</comment>
<gene>
    <name evidence="2" type="ORF">FRUB_07953</name>
</gene>
<feature type="compositionally biased region" description="Polar residues" evidence="1">
    <location>
        <begin position="292"/>
        <end position="303"/>
    </location>
</feature>
<proteinExistence type="predicted"/>